<evidence type="ECO:0000256" key="8">
    <source>
        <dbReference type="ARBA" id="ARBA00022898"/>
    </source>
</evidence>
<dbReference type="AlphaFoldDB" id="A0A1B7HL70"/>
<comment type="subunit">
    <text evidence="4 13">In the native structure, TdcB is in a dimeric form, whereas in the TdcB-AMP complex, it exists in a tetrameric form (dimer of dimers).</text>
</comment>
<dbReference type="PATRIC" id="fig|1354255.3.peg.2872"/>
<dbReference type="GO" id="GO:0000166">
    <property type="term" value="F:nucleotide binding"/>
    <property type="evidence" value="ECO:0007669"/>
    <property type="project" value="UniProtKB-KW"/>
</dbReference>
<reference evidence="15 16" key="1">
    <citation type="submission" date="2016-04" db="EMBL/GenBank/DDBJ databases">
        <title>ATOL: Assembling a taxonomically balanced genome-scale reconstruction of the evolutionary history of the Enterobacteriaceae.</title>
        <authorList>
            <person name="Plunkett G.III."/>
            <person name="Neeno-Eckwall E.C."/>
            <person name="Glasner J.D."/>
            <person name="Perna N.T."/>
        </authorList>
    </citation>
    <scope>NUCLEOTIDE SEQUENCE [LARGE SCALE GENOMIC DNA]</scope>
    <source>
        <strain evidence="15 16">ATCC 51607</strain>
    </source>
</reference>
<dbReference type="EC" id="4.3.1.19" evidence="6 13"/>
<dbReference type="InterPro" id="IPR000634">
    <property type="entry name" value="Ser/Thr_deHydtase_PyrdxlP-BS"/>
</dbReference>
<dbReference type="GO" id="GO:0006565">
    <property type="term" value="P:L-serine catabolic process"/>
    <property type="evidence" value="ECO:0007669"/>
    <property type="project" value="TreeGrafter"/>
</dbReference>
<dbReference type="PANTHER" id="PTHR48078:SF6">
    <property type="entry name" value="L-THREONINE DEHYDRATASE CATABOLIC TDCB"/>
    <property type="match status" value="1"/>
</dbReference>
<evidence type="ECO:0000256" key="2">
    <source>
        <dbReference type="ARBA" id="ARBA00004958"/>
    </source>
</evidence>
<organism evidence="15 16">
    <name type="scientific">Buttiauxella noackiae ATCC 51607</name>
    <dbReference type="NCBI Taxonomy" id="1354255"/>
    <lineage>
        <taxon>Bacteria</taxon>
        <taxon>Pseudomonadati</taxon>
        <taxon>Pseudomonadota</taxon>
        <taxon>Gammaproteobacteria</taxon>
        <taxon>Enterobacterales</taxon>
        <taxon>Enterobacteriaceae</taxon>
        <taxon>Buttiauxella</taxon>
    </lineage>
</organism>
<comment type="catalytic activity">
    <reaction evidence="12 13">
        <text>L-serine = pyruvate + NH4(+)</text>
        <dbReference type="Rhea" id="RHEA:19169"/>
        <dbReference type="ChEBI" id="CHEBI:15361"/>
        <dbReference type="ChEBI" id="CHEBI:28938"/>
        <dbReference type="ChEBI" id="CHEBI:33384"/>
        <dbReference type="EC" id="4.3.1.17"/>
    </reaction>
</comment>
<keyword evidence="13" id="KW-0547">Nucleotide-binding</keyword>
<dbReference type="PANTHER" id="PTHR48078">
    <property type="entry name" value="THREONINE DEHYDRATASE, MITOCHONDRIAL-RELATED"/>
    <property type="match status" value="1"/>
</dbReference>
<evidence type="ECO:0000256" key="9">
    <source>
        <dbReference type="ARBA" id="ARBA00023239"/>
    </source>
</evidence>
<evidence type="ECO:0000256" key="12">
    <source>
        <dbReference type="ARBA" id="ARBA00049406"/>
    </source>
</evidence>
<evidence type="ECO:0000256" key="1">
    <source>
        <dbReference type="ARBA" id="ARBA00001933"/>
    </source>
</evidence>
<dbReference type="CDD" id="cd01562">
    <property type="entry name" value="Thr-dehyd"/>
    <property type="match status" value="1"/>
</dbReference>
<evidence type="ECO:0000256" key="6">
    <source>
        <dbReference type="ARBA" id="ARBA00012096"/>
    </source>
</evidence>
<dbReference type="GO" id="GO:0030170">
    <property type="term" value="F:pyridoxal phosphate binding"/>
    <property type="evidence" value="ECO:0007669"/>
    <property type="project" value="InterPro"/>
</dbReference>
<dbReference type="NCBIfam" id="NF006389">
    <property type="entry name" value="PRK08638.1"/>
    <property type="match status" value="1"/>
</dbReference>
<evidence type="ECO:0000259" key="14">
    <source>
        <dbReference type="Pfam" id="PF00291"/>
    </source>
</evidence>
<dbReference type="FunFam" id="3.40.50.1100:FF:000007">
    <property type="entry name" value="L-threonine dehydratase catabolic TdcB"/>
    <property type="match status" value="1"/>
</dbReference>
<comment type="cofactor">
    <cofactor evidence="1 13">
        <name>pyridoxal 5'-phosphate</name>
        <dbReference type="ChEBI" id="CHEBI:597326"/>
    </cofactor>
</comment>
<comment type="similarity">
    <text evidence="3 13">Belongs to the serine/threonine dehydratase family.</text>
</comment>
<dbReference type="GO" id="GO:0004794">
    <property type="term" value="F:threonine deaminase activity"/>
    <property type="evidence" value="ECO:0007669"/>
    <property type="project" value="UniProtKB-EC"/>
</dbReference>
<evidence type="ECO:0000313" key="15">
    <source>
        <dbReference type="EMBL" id="OAT16381.1"/>
    </source>
</evidence>
<dbReference type="Proteomes" id="UP000078286">
    <property type="component" value="Unassembled WGS sequence"/>
</dbReference>
<evidence type="ECO:0000256" key="3">
    <source>
        <dbReference type="ARBA" id="ARBA00010869"/>
    </source>
</evidence>
<feature type="domain" description="Tryptophan synthase beta chain-like PALP" evidence="14">
    <location>
        <begin position="24"/>
        <end position="312"/>
    </location>
</feature>
<gene>
    <name evidence="15" type="ORF">M979_2791</name>
</gene>
<proteinExistence type="inferred from homology"/>
<comment type="pathway">
    <text evidence="2 13">Amino-acid degradation; L-threonine degradation via propanoate pathway; propanoate from L-threonine: step 1/4.</text>
</comment>
<dbReference type="GO" id="GO:0003941">
    <property type="term" value="F:L-serine ammonia-lyase activity"/>
    <property type="evidence" value="ECO:0007669"/>
    <property type="project" value="UniProtKB-EC"/>
</dbReference>
<dbReference type="GO" id="GO:0009097">
    <property type="term" value="P:isoleucine biosynthetic process"/>
    <property type="evidence" value="ECO:0007669"/>
    <property type="project" value="TreeGrafter"/>
</dbReference>
<comment type="function">
    <text evidence="10">Catalyzes the anaerobic formation of alpha-ketobutyrate and ammonia from threonine in a two-step reaction. The first step involved a dehydration of threonine and a production of enamine intermediates (aminocrotonate), which tautomerizes to its imine form (iminobutyrate). Both intermediates are unstable and short-lived. The second step is the nonenzymatic hydrolysis of the enamine/imine intermediates to form 2-ketobutyrate and free ammonia. In the low water environment of the cell, the second step is accelerated by RidA. TdcB also dehydrates serine to yield pyruvate via analogous enamine/imine intermediates.</text>
</comment>
<comment type="caution">
    <text evidence="15">The sequence shown here is derived from an EMBL/GenBank/DDBJ whole genome shotgun (WGS) entry which is preliminary data.</text>
</comment>
<protein>
    <recommendedName>
        <fullName evidence="7 13">L-threonine dehydratase catabolic TdcB</fullName>
        <ecNumber evidence="5 13">4.3.1.17</ecNumber>
        <ecNumber evidence="6 13">4.3.1.19</ecNumber>
    </recommendedName>
    <alternativeName>
        <fullName evidence="11 13">L-serine dehydratase</fullName>
    </alternativeName>
    <alternativeName>
        <fullName evidence="13">Threonine deaminase</fullName>
    </alternativeName>
</protein>
<evidence type="ECO:0000256" key="11">
    <source>
        <dbReference type="ARBA" id="ARBA00031418"/>
    </source>
</evidence>
<dbReference type="PROSITE" id="PS00165">
    <property type="entry name" value="DEHYDRATASE_SER_THR"/>
    <property type="match status" value="1"/>
</dbReference>
<evidence type="ECO:0000256" key="13">
    <source>
        <dbReference type="RuleBase" id="RU363083"/>
    </source>
</evidence>
<dbReference type="RefSeq" id="WP_034457758.1">
    <property type="nucleotide sequence ID" value="NZ_LXEO01000043.1"/>
</dbReference>
<keyword evidence="16" id="KW-1185">Reference proteome</keyword>
<dbReference type="InterPro" id="IPR050147">
    <property type="entry name" value="Ser/Thr_Dehydratase"/>
</dbReference>
<evidence type="ECO:0000256" key="10">
    <source>
        <dbReference type="ARBA" id="ARBA00025594"/>
    </source>
</evidence>
<evidence type="ECO:0000256" key="5">
    <source>
        <dbReference type="ARBA" id="ARBA00012093"/>
    </source>
</evidence>
<dbReference type="FunFam" id="3.40.50.1100:FF:000005">
    <property type="entry name" value="Threonine dehydratase catabolic"/>
    <property type="match status" value="1"/>
</dbReference>
<keyword evidence="8 13" id="KW-0663">Pyridoxal phosphate</keyword>
<dbReference type="EC" id="4.3.1.17" evidence="5 13"/>
<dbReference type="SUPFAM" id="SSF53686">
    <property type="entry name" value="Tryptophan synthase beta subunit-like PLP-dependent enzymes"/>
    <property type="match status" value="1"/>
</dbReference>
<dbReference type="GO" id="GO:0070689">
    <property type="term" value="P:L-threonine catabolic process to propionate"/>
    <property type="evidence" value="ECO:0007669"/>
    <property type="project" value="UniProtKB-UniPathway"/>
</dbReference>
<evidence type="ECO:0000313" key="16">
    <source>
        <dbReference type="Proteomes" id="UP000078286"/>
    </source>
</evidence>
<dbReference type="Pfam" id="PF00291">
    <property type="entry name" value="PALP"/>
    <property type="match status" value="1"/>
</dbReference>
<dbReference type="UniPathway" id="UPA00052">
    <property type="reaction ID" value="UER00507"/>
</dbReference>
<comment type="catalytic activity">
    <reaction evidence="13">
        <text>L-threonine = 2-oxobutanoate + NH4(+)</text>
        <dbReference type="Rhea" id="RHEA:22108"/>
        <dbReference type="ChEBI" id="CHEBI:16763"/>
        <dbReference type="ChEBI" id="CHEBI:28938"/>
        <dbReference type="ChEBI" id="CHEBI:57926"/>
        <dbReference type="EC" id="4.3.1.19"/>
    </reaction>
</comment>
<sequence>MHIDYELPVTIIDVLEAKKRLAGYIYKTGMPRSNYLSECCKGEIFLKFENMQRTGSFKIRGAFNKLSSLTEEERKKGVVACSAGNHAQGVSLSCAILGIDGKVVMPNGAPKSKVAATTDYSAQVVMHGDNFNDTIAKVSEIVEMEGRIFIPPYDDEHVIAGQGTIGLEILEDLYDVDNVIVPIGGGGLIAGIALAIKSINPTINIIGVQAENVHGMAASFYKGELMAHRTSGTLADGCDVSRPGRITYEIVKKLVTDIVLVSEDEIRNSMVALIQRNKVVTEGAGALATAALLSGKLDHYIKGRKTVSIISGGNIDLSRVSQITGSADI</sequence>
<dbReference type="NCBIfam" id="TIGR01127">
    <property type="entry name" value="ilvA_1Cterm"/>
    <property type="match status" value="1"/>
</dbReference>
<dbReference type="InterPro" id="IPR036052">
    <property type="entry name" value="TrpB-like_PALP_sf"/>
</dbReference>
<keyword evidence="9 13" id="KW-0456">Lyase</keyword>
<dbReference type="EMBL" id="LXEO01000043">
    <property type="protein sequence ID" value="OAT16381.1"/>
    <property type="molecule type" value="Genomic_DNA"/>
</dbReference>
<evidence type="ECO:0000256" key="4">
    <source>
        <dbReference type="ARBA" id="ARBA00011447"/>
    </source>
</evidence>
<dbReference type="InterPro" id="IPR001926">
    <property type="entry name" value="TrpB-like_PALP"/>
</dbReference>
<name>A0A1B7HL70_9ENTR</name>
<dbReference type="Gene3D" id="3.40.50.1100">
    <property type="match status" value="2"/>
</dbReference>
<evidence type="ECO:0000256" key="7">
    <source>
        <dbReference type="ARBA" id="ARBA00022248"/>
    </source>
</evidence>
<accession>A0A1B7HL70</accession>
<dbReference type="InterPro" id="IPR005789">
    <property type="entry name" value="Thr_deHydtase_catblc"/>
</dbReference>